<dbReference type="Proteomes" id="UP001362999">
    <property type="component" value="Unassembled WGS sequence"/>
</dbReference>
<gene>
    <name evidence="1" type="ORF">R3P38DRAFT_3164493</name>
</gene>
<evidence type="ECO:0000313" key="2">
    <source>
        <dbReference type="Proteomes" id="UP001362999"/>
    </source>
</evidence>
<dbReference type="EMBL" id="JAWWNJ010000001">
    <property type="protein sequence ID" value="KAK7063490.1"/>
    <property type="molecule type" value="Genomic_DNA"/>
</dbReference>
<name>A0AAW0EF59_9AGAR</name>
<protein>
    <submittedName>
        <fullName evidence="1">Uncharacterized protein</fullName>
    </submittedName>
</protein>
<evidence type="ECO:0000313" key="1">
    <source>
        <dbReference type="EMBL" id="KAK7063490.1"/>
    </source>
</evidence>
<reference evidence="1 2" key="1">
    <citation type="journal article" date="2024" name="J Genomics">
        <title>Draft genome sequencing and assembly of Favolaschia claudopus CIRM-BRFM 2984 isolated from oak limbs.</title>
        <authorList>
            <person name="Navarro D."/>
            <person name="Drula E."/>
            <person name="Chaduli D."/>
            <person name="Cazenave R."/>
            <person name="Ahrendt S."/>
            <person name="Wang J."/>
            <person name="Lipzen A."/>
            <person name="Daum C."/>
            <person name="Barry K."/>
            <person name="Grigoriev I.V."/>
            <person name="Favel A."/>
            <person name="Rosso M.N."/>
            <person name="Martin F."/>
        </authorList>
    </citation>
    <scope>NUCLEOTIDE SEQUENCE [LARGE SCALE GENOMIC DNA]</scope>
    <source>
        <strain evidence="1 2">CIRM-BRFM 2984</strain>
    </source>
</reference>
<proteinExistence type="predicted"/>
<organism evidence="1 2">
    <name type="scientific">Favolaschia claudopus</name>
    <dbReference type="NCBI Taxonomy" id="2862362"/>
    <lineage>
        <taxon>Eukaryota</taxon>
        <taxon>Fungi</taxon>
        <taxon>Dikarya</taxon>
        <taxon>Basidiomycota</taxon>
        <taxon>Agaricomycotina</taxon>
        <taxon>Agaricomycetes</taxon>
        <taxon>Agaricomycetidae</taxon>
        <taxon>Agaricales</taxon>
        <taxon>Marasmiineae</taxon>
        <taxon>Mycenaceae</taxon>
        <taxon>Favolaschia</taxon>
    </lineage>
</organism>
<accession>A0AAW0EF59</accession>
<comment type="caution">
    <text evidence="1">The sequence shown here is derived from an EMBL/GenBank/DDBJ whole genome shotgun (WGS) entry which is preliminary data.</text>
</comment>
<sequence length="496" mass="54874">MFVLPSAESILDDGNPEVLCSMENLLEEEVLLRDQASRRLQATDISQEFPSTHLLTVSAIYSAMRESKQYSSFYFAMLMATGEASRPVSVLVPKLLDHDQSFDHTIRCLDYMPLMTGMFPCEPFRTHTLYASLPEFGLRFALFPGPGNDGVPPVKTGREFFGQQVRVVGGASGDKKAFVGDAFKGQTGQVVGGTLAQRSPYQNSSQRESLEETVDHVLRGEKHIWRGAMMHVQLEGPTPRRVQVAIDHLQDTNTRLPLISSGHVPWTGPPRAVTPPPPPEEAVWFDTLAPRDPKEQMELDARKASLVSPTSAEQFGTWLCQPALAGKRLDIQVDVSVVPAHWAQKWPKKLASSHGETGYVVMKHSFDPKRKKALAKIGVMASNLHCPVENLKPMRTLFVPHIHAGRESISERAVRVVVIGPDVAGNNQHLGQYARVMPFKSQLKDAVQVRFALPEGGIGNFPLFSLCRALNRQPAGEKDMVSRFSLSDPTQNVDDI</sequence>
<keyword evidence="2" id="KW-1185">Reference proteome</keyword>
<dbReference type="AlphaFoldDB" id="A0AAW0EF59"/>